<reference evidence="5 6" key="1">
    <citation type="journal article" date="2016" name="Nat. Commun.">
        <title>Thousands of microbial genomes shed light on interconnected biogeochemical processes in an aquifer system.</title>
        <authorList>
            <person name="Anantharaman K."/>
            <person name="Brown C.T."/>
            <person name="Hug L.A."/>
            <person name="Sharon I."/>
            <person name="Castelle C.J."/>
            <person name="Probst A.J."/>
            <person name="Thomas B.C."/>
            <person name="Singh A."/>
            <person name="Wilkins M.J."/>
            <person name="Karaoz U."/>
            <person name="Brodie E.L."/>
            <person name="Williams K.H."/>
            <person name="Hubbard S.S."/>
            <person name="Banfield J.F."/>
        </authorList>
    </citation>
    <scope>NUCLEOTIDE SEQUENCE [LARGE SCALE GENOMIC DNA]</scope>
</reference>
<dbReference type="GO" id="GO:0051536">
    <property type="term" value="F:iron-sulfur cluster binding"/>
    <property type="evidence" value="ECO:0007669"/>
    <property type="project" value="UniProtKB-KW"/>
</dbReference>
<evidence type="ECO:0000313" key="6">
    <source>
        <dbReference type="Proteomes" id="UP000177126"/>
    </source>
</evidence>
<comment type="caution">
    <text evidence="5">The sequence shown here is derived from an EMBL/GenBank/DDBJ whole genome shotgun (WGS) entry which is preliminary data.</text>
</comment>
<gene>
    <name evidence="5" type="ORF">A3B04_02580</name>
</gene>
<dbReference type="Pfam" id="PF17179">
    <property type="entry name" value="Fer4_22"/>
    <property type="match status" value="1"/>
</dbReference>
<dbReference type="InterPro" id="IPR017896">
    <property type="entry name" value="4Fe4S_Fe-S-bd"/>
</dbReference>
<dbReference type="InterPro" id="IPR009051">
    <property type="entry name" value="Helical_ferredxn"/>
</dbReference>
<organism evidence="5 6">
    <name type="scientific">Candidatus Portnoybacteria bacterium RIFCSPLOWO2_02_FULL_39_11</name>
    <dbReference type="NCBI Taxonomy" id="1802001"/>
    <lineage>
        <taxon>Bacteria</taxon>
        <taxon>Candidatus Portnoyibacteriota</taxon>
    </lineage>
</organism>
<keyword evidence="3" id="KW-0411">Iron-sulfur</keyword>
<protein>
    <recommendedName>
        <fullName evidence="4">4Fe-4S ferredoxin-type domain-containing protein</fullName>
    </recommendedName>
</protein>
<evidence type="ECO:0000313" key="5">
    <source>
        <dbReference type="EMBL" id="OGZ41731.1"/>
    </source>
</evidence>
<dbReference type="Gene3D" id="1.10.1060.10">
    <property type="entry name" value="Alpha-helical ferredoxin"/>
    <property type="match status" value="1"/>
</dbReference>
<dbReference type="PROSITE" id="PS51379">
    <property type="entry name" value="4FE4S_FER_2"/>
    <property type="match status" value="2"/>
</dbReference>
<keyword evidence="2" id="KW-0408">Iron</keyword>
<evidence type="ECO:0000256" key="3">
    <source>
        <dbReference type="ARBA" id="ARBA00023014"/>
    </source>
</evidence>
<feature type="domain" description="4Fe-4S ferredoxin-type" evidence="4">
    <location>
        <begin position="329"/>
        <end position="360"/>
    </location>
</feature>
<feature type="domain" description="4Fe-4S ferredoxin-type" evidence="4">
    <location>
        <begin position="246"/>
        <end position="279"/>
    </location>
</feature>
<keyword evidence="1" id="KW-0479">Metal-binding</keyword>
<dbReference type="AlphaFoldDB" id="A0A1G2FVX6"/>
<proteinExistence type="predicted"/>
<sequence>MNQSQLNKFIAYLQKNDWSVFGPVFTTAKIEELSPFLSAHQPSAIKKSGQILIKEIKKAGDLNLDGQLPFYSFKRFFVPEYETLFEYKKNRLAAKKYAPKIALVGMNILDLKAVNLYDQVFEKDPYYQARRRNMLIVGYSLTPEINDNIFEYKFEEDILEHLPFDIFLADYNAPSPRQNVGAPPPLNLRGGRGELYKVFTGSIKGQRILEHFGYKDYEHIQFSGPVREGRADERMERLRDRLKNHHDPNIWEKLGKICIECGKCTLICPTCFCFRIDDSPSSVKDSGVRTRCWDSCYYQEFSEMTGGHKFLDSTARRLHFWYFHKFARIPDEFNFMGCVGCHRCAAVCPVGIDIAEVLEEISNS</sequence>
<dbReference type="PANTHER" id="PTHR40447">
    <property type="entry name" value="ANAEROBIC SULFITE REDUCTASE SUBUNIT A"/>
    <property type="match status" value="1"/>
</dbReference>
<accession>A0A1G2FVX6</accession>
<evidence type="ECO:0000259" key="4">
    <source>
        <dbReference type="PROSITE" id="PS51379"/>
    </source>
</evidence>
<dbReference type="InterPro" id="IPR017900">
    <property type="entry name" value="4Fe4S_Fe_S_CS"/>
</dbReference>
<name>A0A1G2FVX6_9BACT</name>
<dbReference type="Proteomes" id="UP000177126">
    <property type="component" value="Unassembled WGS sequence"/>
</dbReference>
<evidence type="ECO:0000256" key="2">
    <source>
        <dbReference type="ARBA" id="ARBA00023004"/>
    </source>
</evidence>
<dbReference type="PANTHER" id="PTHR40447:SF1">
    <property type="entry name" value="ANAEROBIC SULFITE REDUCTASE SUBUNIT A"/>
    <property type="match status" value="1"/>
</dbReference>
<dbReference type="SUPFAM" id="SSF46548">
    <property type="entry name" value="alpha-helical ferredoxin"/>
    <property type="match status" value="1"/>
</dbReference>
<dbReference type="PROSITE" id="PS00198">
    <property type="entry name" value="4FE4S_FER_1"/>
    <property type="match status" value="2"/>
</dbReference>
<dbReference type="EMBL" id="MHNF01000009">
    <property type="protein sequence ID" value="OGZ41731.1"/>
    <property type="molecule type" value="Genomic_DNA"/>
</dbReference>
<dbReference type="GO" id="GO:0046872">
    <property type="term" value="F:metal ion binding"/>
    <property type="evidence" value="ECO:0007669"/>
    <property type="project" value="UniProtKB-KW"/>
</dbReference>
<evidence type="ECO:0000256" key="1">
    <source>
        <dbReference type="ARBA" id="ARBA00022723"/>
    </source>
</evidence>